<dbReference type="AlphaFoldDB" id="A0A1W1C4J0"/>
<dbReference type="Gene3D" id="1.10.10.10">
    <property type="entry name" value="Winged helix-like DNA-binding domain superfamily/Winged helix DNA-binding domain"/>
    <property type="match status" value="1"/>
</dbReference>
<protein>
    <recommendedName>
        <fullName evidence="4">S1 RNA binding domain</fullName>
    </recommendedName>
</protein>
<organism evidence="3">
    <name type="scientific">hydrothermal vent metagenome</name>
    <dbReference type="NCBI Taxonomy" id="652676"/>
    <lineage>
        <taxon>unclassified sequences</taxon>
        <taxon>metagenomes</taxon>
        <taxon>ecological metagenomes</taxon>
    </lineage>
</organism>
<dbReference type="InterPro" id="IPR040764">
    <property type="entry name" value="CvfB_WH"/>
</dbReference>
<dbReference type="Pfam" id="PF13509">
    <property type="entry name" value="S1_2"/>
    <property type="match status" value="1"/>
</dbReference>
<proteinExistence type="predicted"/>
<dbReference type="PIRSF" id="PIRSF012524">
    <property type="entry name" value="YitL_S1"/>
    <property type="match status" value="1"/>
</dbReference>
<reference evidence="3" key="1">
    <citation type="submission" date="2016-10" db="EMBL/GenBank/DDBJ databases">
        <authorList>
            <person name="de Groot N.N."/>
        </authorList>
    </citation>
    <scope>NUCLEOTIDE SEQUENCE</scope>
</reference>
<name>A0A1W1C4J0_9ZZZZ</name>
<dbReference type="EMBL" id="FPHK01000047">
    <property type="protein sequence ID" value="SFV60632.1"/>
    <property type="molecule type" value="Genomic_DNA"/>
</dbReference>
<gene>
    <name evidence="3" type="ORF">MNB_SM-6-1584</name>
</gene>
<sequence>MSKTISPFLELGKINTLRVDRETPHGLFLMAQDGNDVLLPQAYVTDDMLEDMLLDLFLYTDSEDRLIATTLTPHAMLDEFALLEVVDVAPFGAFMDWGLPKDLLVPKQLQKTPFVVGEKRFIKVVYDERTHRLVGSEKLGDFFDKHPKGLSPHKEVDILIIAKTPLGYKCIVNEKYEGLIYHNEIFEKIALGDKKKAYVKTVRKDGNIDLTLRATGKKQSASSADKVLELLKANNGIMPYNYKSDAELIKDVFGMSKKEFKRSLTKLQDEGKIEVKETGIYIES</sequence>
<dbReference type="InterPro" id="IPR036388">
    <property type="entry name" value="WH-like_DNA-bd_sf"/>
</dbReference>
<dbReference type="Gene3D" id="2.40.50.140">
    <property type="entry name" value="Nucleic acid-binding proteins"/>
    <property type="match status" value="2"/>
</dbReference>
<dbReference type="InterPro" id="IPR014464">
    <property type="entry name" value="CvfB_fam"/>
</dbReference>
<dbReference type="Pfam" id="PF17783">
    <property type="entry name" value="WHD_CvfB"/>
    <property type="match status" value="1"/>
</dbReference>
<evidence type="ECO:0000259" key="2">
    <source>
        <dbReference type="Pfam" id="PF17783"/>
    </source>
</evidence>
<feature type="domain" description="Conserved virulence factor B first S1" evidence="1">
    <location>
        <begin position="11"/>
        <end position="70"/>
    </location>
</feature>
<evidence type="ECO:0000259" key="1">
    <source>
        <dbReference type="Pfam" id="PF13509"/>
    </source>
</evidence>
<dbReference type="InterPro" id="IPR012340">
    <property type="entry name" value="NA-bd_OB-fold"/>
</dbReference>
<dbReference type="InterPro" id="IPR039566">
    <property type="entry name" value="CvfB_S1_st"/>
</dbReference>
<evidence type="ECO:0008006" key="4">
    <source>
        <dbReference type="Google" id="ProtNLM"/>
    </source>
</evidence>
<dbReference type="PANTHER" id="PTHR37296">
    <property type="entry name" value="CONSERVED VIRULENCE FACTOR B"/>
    <property type="match status" value="1"/>
</dbReference>
<evidence type="ECO:0000313" key="3">
    <source>
        <dbReference type="EMBL" id="SFV60632.1"/>
    </source>
</evidence>
<feature type="domain" description="Conserved virulence factor B-like winged helix" evidence="2">
    <location>
        <begin position="225"/>
        <end position="281"/>
    </location>
</feature>
<accession>A0A1W1C4J0</accession>
<dbReference type="PANTHER" id="PTHR37296:SF1">
    <property type="entry name" value="CONSERVED VIRULENCE FACTOR B"/>
    <property type="match status" value="1"/>
</dbReference>